<dbReference type="SUPFAM" id="SSF56574">
    <property type="entry name" value="Serpins"/>
    <property type="match status" value="1"/>
</dbReference>
<evidence type="ECO:0000313" key="5">
    <source>
        <dbReference type="EMBL" id="VDK61090.1"/>
    </source>
</evidence>
<name>A0A182DWM4_ONCOC</name>
<evidence type="ECO:0000313" key="6">
    <source>
        <dbReference type="Proteomes" id="UP000271087"/>
    </source>
</evidence>
<dbReference type="AlphaFoldDB" id="A0A182DWM4"/>
<organism evidence="7">
    <name type="scientific">Onchocerca ochengi</name>
    <name type="common">Filarial nematode worm</name>
    <dbReference type="NCBI Taxonomy" id="42157"/>
    <lineage>
        <taxon>Eukaryota</taxon>
        <taxon>Metazoa</taxon>
        <taxon>Ecdysozoa</taxon>
        <taxon>Nematoda</taxon>
        <taxon>Chromadorea</taxon>
        <taxon>Rhabditida</taxon>
        <taxon>Spirurina</taxon>
        <taxon>Spiruromorpha</taxon>
        <taxon>Filarioidea</taxon>
        <taxon>Onchocercidae</taxon>
        <taxon>Onchocerca</taxon>
    </lineage>
</organism>
<dbReference type="Gene3D" id="3.30.497.10">
    <property type="entry name" value="Antithrombin, subunit I, domain 2"/>
    <property type="match status" value="2"/>
</dbReference>
<evidence type="ECO:0000259" key="4">
    <source>
        <dbReference type="SMART" id="SM00093"/>
    </source>
</evidence>
<evidence type="ECO:0000313" key="7">
    <source>
        <dbReference type="WBParaSite" id="nOo.2.0.1.t00041-RA"/>
    </source>
</evidence>
<evidence type="ECO:0000256" key="1">
    <source>
        <dbReference type="ARBA" id="ARBA00009500"/>
    </source>
</evidence>
<dbReference type="InterPro" id="IPR042178">
    <property type="entry name" value="Serpin_sf_1"/>
</dbReference>
<keyword evidence="3" id="KW-0732">Signal</keyword>
<feature type="signal peptide" evidence="3">
    <location>
        <begin position="1"/>
        <end position="18"/>
    </location>
</feature>
<dbReference type="InterPro" id="IPR023796">
    <property type="entry name" value="Serpin_dom"/>
</dbReference>
<dbReference type="InterPro" id="IPR042185">
    <property type="entry name" value="Serpin_sf_2"/>
</dbReference>
<evidence type="ECO:0000256" key="2">
    <source>
        <dbReference type="RuleBase" id="RU000411"/>
    </source>
</evidence>
<dbReference type="Proteomes" id="UP000271087">
    <property type="component" value="Unassembled WGS sequence"/>
</dbReference>
<dbReference type="GO" id="GO:0005615">
    <property type="term" value="C:extracellular space"/>
    <property type="evidence" value="ECO:0007669"/>
    <property type="project" value="InterPro"/>
</dbReference>
<dbReference type="SMART" id="SM00093">
    <property type="entry name" value="SERPIN"/>
    <property type="match status" value="1"/>
</dbReference>
<reference evidence="7" key="1">
    <citation type="submission" date="2016-06" db="UniProtKB">
        <authorList>
            <consortium name="WormBaseParasite"/>
        </authorList>
    </citation>
    <scope>IDENTIFICATION</scope>
</reference>
<dbReference type="GO" id="GO:0004867">
    <property type="term" value="F:serine-type endopeptidase inhibitor activity"/>
    <property type="evidence" value="ECO:0007669"/>
    <property type="project" value="InterPro"/>
</dbReference>
<comment type="similarity">
    <text evidence="1 2">Belongs to the serpin family.</text>
</comment>
<evidence type="ECO:0000256" key="3">
    <source>
        <dbReference type="SAM" id="SignalP"/>
    </source>
</evidence>
<dbReference type="PANTHER" id="PTHR11461">
    <property type="entry name" value="SERINE PROTEASE INHIBITOR, SERPIN"/>
    <property type="match status" value="1"/>
</dbReference>
<proteinExistence type="inferred from homology"/>
<dbReference type="InterPro" id="IPR036186">
    <property type="entry name" value="Serpin_sf"/>
</dbReference>
<gene>
    <name evidence="5" type="ORF">NOO_LOCUS41</name>
</gene>
<dbReference type="Gene3D" id="2.30.39.10">
    <property type="entry name" value="Alpha-1-antitrypsin, domain 1"/>
    <property type="match status" value="1"/>
</dbReference>
<sequence>MILFFSLICSLNSPPGYAQPSVTNLTRDGSMDEAQADFALDLIRTATTNDESVVLSPFSVVQALTMTYVGAEGETKKQMSNVLTKGQGRQQFNKYFSSLLTDITKKKDKYILNLANRIYIQQNFDLKLAYLNIIKSHYDGQLQQVNFTQEDAIDDIITMEMMTMEGYFPYYEDDDVQVLGMPYAGDEVHLYIVLPQKQSGLVDIEKNLTGKKLLHYMQSCSEIEVKVEIPKFKIENRTELVNSLQEMGINDAFTSAANFTGITDVPLYINAVFHESFIEVNEKGTEAAAASAVGIFLRSAPITLAPVKLFRANHPHLFAITWHSSTILFIGRIV</sequence>
<keyword evidence="6" id="KW-1185">Reference proteome</keyword>
<dbReference type="OrthoDB" id="9518664at2759"/>
<feature type="chain" id="PRO_5043137193" evidence="3">
    <location>
        <begin position="19"/>
        <end position="334"/>
    </location>
</feature>
<dbReference type="PANTHER" id="PTHR11461:SF211">
    <property type="entry name" value="GH10112P-RELATED"/>
    <property type="match status" value="1"/>
</dbReference>
<protein>
    <submittedName>
        <fullName evidence="7">SERPIN domain-containing protein</fullName>
    </submittedName>
</protein>
<dbReference type="EMBL" id="UYRW01000004">
    <property type="protein sequence ID" value="VDK61090.1"/>
    <property type="molecule type" value="Genomic_DNA"/>
</dbReference>
<accession>A0A182DWM4</accession>
<reference evidence="5 6" key="2">
    <citation type="submission" date="2018-08" db="EMBL/GenBank/DDBJ databases">
        <authorList>
            <person name="Laetsch R D."/>
            <person name="Stevens L."/>
            <person name="Kumar S."/>
            <person name="Blaxter L. M."/>
        </authorList>
    </citation>
    <scope>NUCLEOTIDE SEQUENCE [LARGE SCALE GENOMIC DNA]</scope>
</reference>
<dbReference type="WBParaSite" id="nOo.2.0.1.t00041-RA">
    <property type="protein sequence ID" value="nOo.2.0.1.t00041-RA"/>
    <property type="gene ID" value="nOo.2.0.1.g00041"/>
</dbReference>
<dbReference type="Pfam" id="PF00079">
    <property type="entry name" value="Serpin"/>
    <property type="match status" value="2"/>
</dbReference>
<feature type="domain" description="Serpin" evidence="4">
    <location>
        <begin position="40"/>
        <end position="334"/>
    </location>
</feature>
<dbReference type="InterPro" id="IPR000215">
    <property type="entry name" value="Serpin_fam"/>
</dbReference>
<dbReference type="STRING" id="42157.A0A182DWM4"/>